<dbReference type="AlphaFoldDB" id="B6XHF2"/>
<dbReference type="eggNOG" id="ENOG503428K">
    <property type="taxonomic scope" value="Bacteria"/>
</dbReference>
<evidence type="ECO:0008006" key="3">
    <source>
        <dbReference type="Google" id="ProtNLM"/>
    </source>
</evidence>
<gene>
    <name evidence="1" type="ORF">PROVALCAL_02790</name>
</gene>
<name>B6XHF2_9GAMM</name>
<reference evidence="1 2" key="1">
    <citation type="submission" date="2008-10" db="EMBL/GenBank/DDBJ databases">
        <title>Draft genome sequence of Providencia alcalifaciens (DSM 30120).</title>
        <authorList>
            <person name="Sudarsanam P."/>
            <person name="Ley R."/>
            <person name="Guruge J."/>
            <person name="Turnbaugh P.J."/>
            <person name="Mahowald M."/>
            <person name="Liep D."/>
            <person name="Gordon J."/>
        </authorList>
    </citation>
    <scope>NUCLEOTIDE SEQUENCE [LARGE SCALE GENOMIC DNA]</scope>
    <source>
        <strain evidence="1 2">DSM 30120</strain>
    </source>
</reference>
<evidence type="ECO:0000313" key="1">
    <source>
        <dbReference type="EMBL" id="EEB45345.1"/>
    </source>
</evidence>
<dbReference type="Proteomes" id="UP000003729">
    <property type="component" value="Unassembled WGS sequence"/>
</dbReference>
<dbReference type="GeneID" id="57291675"/>
<dbReference type="Pfam" id="PF09482">
    <property type="entry name" value="OrgA_MxiK"/>
    <property type="match status" value="1"/>
</dbReference>
<organism evidence="1 2">
    <name type="scientific">Providencia alcalifaciens DSM 30120</name>
    <dbReference type="NCBI Taxonomy" id="520999"/>
    <lineage>
        <taxon>Bacteria</taxon>
        <taxon>Pseudomonadati</taxon>
        <taxon>Pseudomonadota</taxon>
        <taxon>Gammaproteobacteria</taxon>
        <taxon>Enterobacterales</taxon>
        <taxon>Morganellaceae</taxon>
        <taxon>Providencia</taxon>
    </lineage>
</organism>
<protein>
    <recommendedName>
        <fullName evidence="3">Type III secretion apparatus protein OrgA/MxiK</fullName>
    </recommendedName>
</protein>
<reference evidence="1 2" key="2">
    <citation type="submission" date="2008-10" db="EMBL/GenBank/DDBJ databases">
        <authorList>
            <person name="Fulton L."/>
            <person name="Clifton S."/>
            <person name="Fulton B."/>
            <person name="Xu J."/>
            <person name="Minx P."/>
            <person name="Pepin K.H."/>
            <person name="Johnson M."/>
            <person name="Bhonagiri V."/>
            <person name="Nash W.E."/>
            <person name="Mardis E.R."/>
            <person name="Wilson R.K."/>
        </authorList>
    </citation>
    <scope>NUCLEOTIDE SEQUENCE [LARGE SCALE GENOMIC DNA]</scope>
    <source>
        <strain evidence="1 2">DSM 30120</strain>
    </source>
</reference>
<dbReference type="RefSeq" id="WP_006659725.1">
    <property type="nucleotide sequence ID" value="NZ_ABXW01000052.1"/>
</dbReference>
<sequence>MPLLSKLLVDQKNIFLAPGEYFHSEFIGTHYHQLPPLLQKQQNSQLIEQYQLGLPNENTPILPEVLADNWSRIPSIAWGLGVIQHSSPLPWWGELTQYHQLHRQFTHPLWQSQIHQIETPEQLLALGAEQLLMCLNTFGDCYTTRAKYMFSRSTQAVINDSVSVLLPWNIIEETCHYVREHAA</sequence>
<comment type="caution">
    <text evidence="1">The sequence shown here is derived from an EMBL/GenBank/DDBJ whole genome shotgun (WGS) entry which is preliminary data.</text>
</comment>
<dbReference type="EMBL" id="ABXW01000052">
    <property type="protein sequence ID" value="EEB45345.1"/>
    <property type="molecule type" value="Genomic_DNA"/>
</dbReference>
<accession>B6XHF2</accession>
<dbReference type="InterPro" id="IPR013388">
    <property type="entry name" value="T3SS_OrgA/MxiK"/>
</dbReference>
<proteinExistence type="predicted"/>
<evidence type="ECO:0000313" key="2">
    <source>
        <dbReference type="Proteomes" id="UP000003729"/>
    </source>
</evidence>